<dbReference type="EMBL" id="AP010804">
    <property type="protein sequence ID" value="BAI98758.1"/>
    <property type="molecule type" value="Genomic_DNA"/>
</dbReference>
<proteinExistence type="predicted"/>
<dbReference type="eggNOG" id="COG1309">
    <property type="taxonomic scope" value="Bacteria"/>
</dbReference>
<evidence type="ECO:0000313" key="7">
    <source>
        <dbReference type="Proteomes" id="UP000007753"/>
    </source>
</evidence>
<keyword evidence="1" id="KW-0805">Transcription regulation</keyword>
<dbReference type="KEGG" id="sjp:SJA_C2-03950"/>
<dbReference type="PANTHER" id="PTHR47506:SF1">
    <property type="entry name" value="HTH-TYPE TRANSCRIPTIONAL REGULATOR YJDC"/>
    <property type="match status" value="1"/>
</dbReference>
<keyword evidence="7" id="KW-1185">Reference proteome</keyword>
<dbReference type="GO" id="GO:0003677">
    <property type="term" value="F:DNA binding"/>
    <property type="evidence" value="ECO:0007669"/>
    <property type="project" value="UniProtKB-UniRule"/>
</dbReference>
<dbReference type="AlphaFoldDB" id="D4Z8D9"/>
<dbReference type="InterPro" id="IPR009057">
    <property type="entry name" value="Homeodomain-like_sf"/>
</dbReference>
<dbReference type="Gene3D" id="1.10.357.10">
    <property type="entry name" value="Tetracycline Repressor, domain 2"/>
    <property type="match status" value="1"/>
</dbReference>
<gene>
    <name evidence="6" type="ordered locus">SJA_C2-03950</name>
</gene>
<dbReference type="Pfam" id="PF00440">
    <property type="entry name" value="TetR_N"/>
    <property type="match status" value="1"/>
</dbReference>
<dbReference type="InterPro" id="IPR001647">
    <property type="entry name" value="HTH_TetR"/>
</dbReference>
<reference evidence="6 7" key="1">
    <citation type="journal article" date="2010" name="J. Bacteriol.">
        <title>Complete genome sequence of the representative gamma-hexachlorocyclohexane-degrading bacterium Sphingobium japonicum UT26.</title>
        <authorList>
            <person name="Nagata Y."/>
            <person name="Ohtsubo Y."/>
            <person name="Endo R."/>
            <person name="Ichikawa N."/>
            <person name="Ankai A."/>
            <person name="Oguchi A."/>
            <person name="Fukui S."/>
            <person name="Fujita N."/>
            <person name="Tsuda M."/>
        </authorList>
    </citation>
    <scope>NUCLEOTIDE SEQUENCE [LARGE SCALE GENOMIC DNA]</scope>
    <source>
        <strain evidence="7">DSM 16413 / CCM 7287 / MTCC 6362 / UT26 / NBRC 101211 / UT26S</strain>
    </source>
</reference>
<sequence>MPPVGHDDALCPARRLARMAGAGMTSPPASGHSRISNRELYAVAGMTSASAPMFERRRRILRETQHMLAEQGLGGFSTMELSRRSGVAQRTIFNAFGNRDNLVALAIRFYFEEFNLALADRFDVSTLDGALGKLTATTLRNLQLRNYMTAIVSLHFSPSAPAQVRAVTLAIGAGFFRDWLDNQRNRSLLPAEIDLGRLTRHIAHLEYAVINDWLVGAVEEAQVVDNMLQAVLEMLVGALDGDVRARLEQYLADVRESGPLSLQLKADGANAIAALSL</sequence>
<name>D4Z8D9_SPHIU</name>
<dbReference type="SUPFAM" id="SSF46689">
    <property type="entry name" value="Homeodomain-like"/>
    <property type="match status" value="1"/>
</dbReference>
<dbReference type="PROSITE" id="PS50977">
    <property type="entry name" value="HTH_TETR_2"/>
    <property type="match status" value="1"/>
</dbReference>
<dbReference type="Proteomes" id="UP000007753">
    <property type="component" value="Chromosome 2"/>
</dbReference>
<evidence type="ECO:0000256" key="1">
    <source>
        <dbReference type="ARBA" id="ARBA00023015"/>
    </source>
</evidence>
<feature type="domain" description="HTH tetR-type" evidence="5">
    <location>
        <begin position="54"/>
        <end position="114"/>
    </location>
</feature>
<dbReference type="PANTHER" id="PTHR47506">
    <property type="entry name" value="TRANSCRIPTIONAL REGULATORY PROTEIN"/>
    <property type="match status" value="1"/>
</dbReference>
<keyword evidence="2 4" id="KW-0238">DNA-binding</keyword>
<evidence type="ECO:0000256" key="2">
    <source>
        <dbReference type="ARBA" id="ARBA00023125"/>
    </source>
</evidence>
<feature type="DNA-binding region" description="H-T-H motif" evidence="4">
    <location>
        <begin position="77"/>
        <end position="96"/>
    </location>
</feature>
<accession>D4Z8D9</accession>
<evidence type="ECO:0000313" key="6">
    <source>
        <dbReference type="EMBL" id="BAI98758.1"/>
    </source>
</evidence>
<evidence type="ECO:0000256" key="4">
    <source>
        <dbReference type="PROSITE-ProRule" id="PRU00335"/>
    </source>
</evidence>
<dbReference type="HOGENOM" id="CLU_1133032_0_0_5"/>
<dbReference type="STRING" id="452662.SJA_C2-03950"/>
<protein>
    <submittedName>
        <fullName evidence="6">TetR-family transcriptional regulator</fullName>
    </submittedName>
</protein>
<organism evidence="6 7">
    <name type="scientific">Sphingobium indicum (strain DSM 16413 / CCM 7287 / MTCC 6362 / UT26 / NBRC 101211 / UT26S)</name>
    <name type="common">Sphingobium japonicum</name>
    <dbReference type="NCBI Taxonomy" id="452662"/>
    <lineage>
        <taxon>Bacteria</taxon>
        <taxon>Pseudomonadati</taxon>
        <taxon>Pseudomonadota</taxon>
        <taxon>Alphaproteobacteria</taxon>
        <taxon>Sphingomonadales</taxon>
        <taxon>Sphingomonadaceae</taxon>
        <taxon>Sphingobium</taxon>
    </lineage>
</organism>
<evidence type="ECO:0000256" key="3">
    <source>
        <dbReference type="ARBA" id="ARBA00023163"/>
    </source>
</evidence>
<keyword evidence="3" id="KW-0804">Transcription</keyword>
<evidence type="ECO:0000259" key="5">
    <source>
        <dbReference type="PROSITE" id="PS50977"/>
    </source>
</evidence>